<feature type="region of interest" description="Disordered" evidence="1">
    <location>
        <begin position="366"/>
        <end position="406"/>
    </location>
</feature>
<dbReference type="EMBL" id="JAQQWL010000005">
    <property type="protein sequence ID" value="KAK8073440.1"/>
    <property type="molecule type" value="Genomic_DNA"/>
</dbReference>
<feature type="transmembrane region" description="Helical" evidence="2">
    <location>
        <begin position="269"/>
        <end position="290"/>
    </location>
</feature>
<organism evidence="3 4">
    <name type="scientific">Apiospora phragmitis</name>
    <dbReference type="NCBI Taxonomy" id="2905665"/>
    <lineage>
        <taxon>Eukaryota</taxon>
        <taxon>Fungi</taxon>
        <taxon>Dikarya</taxon>
        <taxon>Ascomycota</taxon>
        <taxon>Pezizomycotina</taxon>
        <taxon>Sordariomycetes</taxon>
        <taxon>Xylariomycetidae</taxon>
        <taxon>Amphisphaeriales</taxon>
        <taxon>Apiosporaceae</taxon>
        <taxon>Apiospora</taxon>
    </lineage>
</organism>
<feature type="compositionally biased region" description="Basic residues" evidence="1">
    <location>
        <begin position="366"/>
        <end position="380"/>
    </location>
</feature>
<dbReference type="GeneID" id="92088811"/>
<accession>A0ABR1VQB2</accession>
<proteinExistence type="predicted"/>
<evidence type="ECO:0000313" key="3">
    <source>
        <dbReference type="EMBL" id="KAK8073440.1"/>
    </source>
</evidence>
<feature type="transmembrane region" description="Helical" evidence="2">
    <location>
        <begin position="193"/>
        <end position="212"/>
    </location>
</feature>
<feature type="region of interest" description="Disordered" evidence="1">
    <location>
        <begin position="1"/>
        <end position="47"/>
    </location>
</feature>
<keyword evidence="2" id="KW-1133">Transmembrane helix</keyword>
<reference evidence="3 4" key="1">
    <citation type="submission" date="2023-01" db="EMBL/GenBank/DDBJ databases">
        <title>Analysis of 21 Apiospora genomes using comparative genomics revels a genus with tremendous synthesis potential of carbohydrate active enzymes and secondary metabolites.</title>
        <authorList>
            <person name="Sorensen T."/>
        </authorList>
    </citation>
    <scope>NUCLEOTIDE SEQUENCE [LARGE SCALE GENOMIC DNA]</scope>
    <source>
        <strain evidence="3 4">CBS 135458</strain>
    </source>
</reference>
<comment type="caution">
    <text evidence="3">The sequence shown here is derived from an EMBL/GenBank/DDBJ whole genome shotgun (WGS) entry which is preliminary data.</text>
</comment>
<protein>
    <submittedName>
        <fullName evidence="3">Uncharacterized protein</fullName>
    </submittedName>
</protein>
<dbReference type="PANTHER" id="PTHR11360">
    <property type="entry name" value="MONOCARBOXYLATE TRANSPORTER"/>
    <property type="match status" value="1"/>
</dbReference>
<gene>
    <name evidence="3" type="ORF">PG994_004339</name>
</gene>
<evidence type="ECO:0000256" key="1">
    <source>
        <dbReference type="SAM" id="MobiDB-lite"/>
    </source>
</evidence>
<sequence>MSAATELVTVSAVPAASLDDHERAGRPTQTQNEEQEPANPWPRREQGLAPVDGGAAAWKLLCAAFVFEALLWGKHSDLLSATKLPLSFGVFQEYYSKVPEFASNPYVSVVGTIASGLGYLGAPRRHAVGPALPAVAAADDLGRLCVSLRSSRDPASLLPRPDLRVAYGLGFLALYYPILTMVDEYWIARRGMAYGVLCGASGLSGAVMPFALQALLARYGYPTTLRAVVVGLALLTGPFIPLLRGRLPPSQSAVAPTKLNWAFLHNPLFGIYSVADLLQGLGYFFPALYLPSRGPIGLRLAVGPAAGPPQQQKDPDPGAARRVSIRVDDRGGCGLLRHIGPRAIAPGPDGLRRRLRLLRRRLHGHLSAHEQRRRRRRPHGGAHGLRPAQLRQGDRECAGRARRRVPSGRTLRQPLEVVVALSLGHRVYRGVHVRQCLHHLLATPEAPRCLGGSIGEAEGEQQ</sequence>
<keyword evidence="4" id="KW-1185">Reference proteome</keyword>
<name>A0ABR1VQB2_9PEZI</name>
<dbReference type="Proteomes" id="UP001480595">
    <property type="component" value="Unassembled WGS sequence"/>
</dbReference>
<feature type="transmembrane region" description="Helical" evidence="2">
    <location>
        <begin position="224"/>
        <end position="243"/>
    </location>
</feature>
<dbReference type="PANTHER" id="PTHR11360:SF287">
    <property type="entry name" value="MFS MONOCARBOXYLATE TRANSPORTER"/>
    <property type="match status" value="1"/>
</dbReference>
<feature type="region of interest" description="Disordered" evidence="1">
    <location>
        <begin position="301"/>
        <end position="320"/>
    </location>
</feature>
<dbReference type="InterPro" id="IPR050327">
    <property type="entry name" value="Proton-linked_MCT"/>
</dbReference>
<evidence type="ECO:0000256" key="2">
    <source>
        <dbReference type="SAM" id="Phobius"/>
    </source>
</evidence>
<dbReference type="InterPro" id="IPR036259">
    <property type="entry name" value="MFS_trans_sf"/>
</dbReference>
<keyword evidence="2" id="KW-0812">Transmembrane</keyword>
<keyword evidence="2" id="KW-0472">Membrane</keyword>
<dbReference type="SUPFAM" id="SSF103473">
    <property type="entry name" value="MFS general substrate transporter"/>
    <property type="match status" value="1"/>
</dbReference>
<evidence type="ECO:0000313" key="4">
    <source>
        <dbReference type="Proteomes" id="UP001480595"/>
    </source>
</evidence>
<feature type="transmembrane region" description="Helical" evidence="2">
    <location>
        <begin position="165"/>
        <end position="187"/>
    </location>
</feature>
<dbReference type="RefSeq" id="XP_066717915.1">
    <property type="nucleotide sequence ID" value="XM_066855748.1"/>
</dbReference>